<name>A0A1X7RVS8_ZYMT9</name>
<accession>A0A1X7RVS8</accession>
<protein>
    <submittedName>
        <fullName evidence="1">Uncharacterized protein</fullName>
    </submittedName>
</protein>
<organism evidence="1 2">
    <name type="scientific">Zymoseptoria tritici (strain ST99CH_3D7)</name>
    <dbReference type="NCBI Taxonomy" id="1276538"/>
    <lineage>
        <taxon>Eukaryota</taxon>
        <taxon>Fungi</taxon>
        <taxon>Dikarya</taxon>
        <taxon>Ascomycota</taxon>
        <taxon>Pezizomycotina</taxon>
        <taxon>Dothideomycetes</taxon>
        <taxon>Dothideomycetidae</taxon>
        <taxon>Mycosphaerellales</taxon>
        <taxon>Mycosphaerellaceae</taxon>
        <taxon>Zymoseptoria</taxon>
    </lineage>
</organism>
<dbReference type="EMBL" id="LT853697">
    <property type="protein sequence ID" value="SMQ51485.1"/>
    <property type="molecule type" value="Genomic_DNA"/>
</dbReference>
<evidence type="ECO:0000313" key="2">
    <source>
        <dbReference type="Proteomes" id="UP000215127"/>
    </source>
</evidence>
<evidence type="ECO:0000313" key="1">
    <source>
        <dbReference type="EMBL" id="SMQ51485.1"/>
    </source>
</evidence>
<sequence>MTLPKYALNYQNCDLTELRKFYIQRHALTDISGIAVHDLTKGELIAALESLDHTSTFHFLDLAPELRLMVYPHLLSHHYNQTLELGPPSPASAFPEILRASKLCYKEARDILYEQSSLTLYFFGEEEWSGEPLEVQGDVKFRDYGEVPDPHGLSSRLTPFADVQYVNILIVDFDNPTNPGPSTGVAYLFAAIVSTFRAGNSLKAMVIKFKSHHFDGLEEVGNASPGVDGIATSDDVEDFDKTFRTLLRLQKLPATIRLELVDFRKATSSALRGLLKEMEGLRL</sequence>
<proteinExistence type="predicted"/>
<dbReference type="AlphaFoldDB" id="A0A1X7RVS8"/>
<reference evidence="1 2" key="1">
    <citation type="submission" date="2016-06" db="EMBL/GenBank/DDBJ databases">
        <authorList>
            <person name="Kjaerup R.B."/>
            <person name="Dalgaard T.S."/>
            <person name="Juul-Madsen H.R."/>
        </authorList>
    </citation>
    <scope>NUCLEOTIDE SEQUENCE [LARGE SCALE GENOMIC DNA]</scope>
</reference>
<dbReference type="Proteomes" id="UP000215127">
    <property type="component" value="Chromosome 6"/>
</dbReference>
<gene>
    <name evidence="1" type="ORF">ZT3D7_G6638</name>
</gene>
<keyword evidence="2" id="KW-1185">Reference proteome</keyword>